<dbReference type="Pfam" id="PF12894">
    <property type="entry name" value="ANAPC4_WD40"/>
    <property type="match status" value="1"/>
</dbReference>
<dbReference type="InterPro" id="IPR001680">
    <property type="entry name" value="WD40_rpt"/>
</dbReference>
<evidence type="ECO:0000259" key="5">
    <source>
        <dbReference type="Pfam" id="PF12894"/>
    </source>
</evidence>
<feature type="repeat" description="WD" evidence="3">
    <location>
        <begin position="166"/>
        <end position="207"/>
    </location>
</feature>
<organism evidence="6 7">
    <name type="scientific">Porphyra umbilicalis</name>
    <name type="common">Purple laver</name>
    <name type="synonym">Red alga</name>
    <dbReference type="NCBI Taxonomy" id="2786"/>
    <lineage>
        <taxon>Eukaryota</taxon>
        <taxon>Rhodophyta</taxon>
        <taxon>Bangiophyceae</taxon>
        <taxon>Bangiales</taxon>
        <taxon>Bangiaceae</taxon>
        <taxon>Porphyra</taxon>
    </lineage>
</organism>
<evidence type="ECO:0000256" key="4">
    <source>
        <dbReference type="SAM" id="MobiDB-lite"/>
    </source>
</evidence>
<evidence type="ECO:0000256" key="3">
    <source>
        <dbReference type="PROSITE-ProRule" id="PRU00221"/>
    </source>
</evidence>
<evidence type="ECO:0000256" key="1">
    <source>
        <dbReference type="ARBA" id="ARBA00022574"/>
    </source>
</evidence>
<dbReference type="OrthoDB" id="3142434at2759"/>
<feature type="repeat" description="WD" evidence="3">
    <location>
        <begin position="342"/>
        <end position="383"/>
    </location>
</feature>
<feature type="repeat" description="WD" evidence="3">
    <location>
        <begin position="296"/>
        <end position="330"/>
    </location>
</feature>
<keyword evidence="1 3" id="KW-0853">WD repeat</keyword>
<dbReference type="InterPro" id="IPR015943">
    <property type="entry name" value="WD40/YVTN_repeat-like_dom_sf"/>
</dbReference>
<evidence type="ECO:0000313" key="7">
    <source>
        <dbReference type="Proteomes" id="UP000218209"/>
    </source>
</evidence>
<dbReference type="SMART" id="SM00320">
    <property type="entry name" value="WD40"/>
    <property type="match status" value="7"/>
</dbReference>
<proteinExistence type="predicted"/>
<evidence type="ECO:0000256" key="2">
    <source>
        <dbReference type="ARBA" id="ARBA00022737"/>
    </source>
</evidence>
<dbReference type="PANTHER" id="PTHR19858:SF0">
    <property type="entry name" value="PERIODIC TRYPTOPHAN PROTEIN 2 HOMOLOG"/>
    <property type="match status" value="1"/>
</dbReference>
<dbReference type="PANTHER" id="PTHR19858">
    <property type="entry name" value="WD40 REPEAT PROTEIN"/>
    <property type="match status" value="1"/>
</dbReference>
<dbReference type="GO" id="GO:0032040">
    <property type="term" value="C:small-subunit processome"/>
    <property type="evidence" value="ECO:0007669"/>
    <property type="project" value="TreeGrafter"/>
</dbReference>
<dbReference type="PROSITE" id="PS50082">
    <property type="entry name" value="WD_REPEATS_2"/>
    <property type="match status" value="3"/>
</dbReference>
<evidence type="ECO:0000313" key="6">
    <source>
        <dbReference type="EMBL" id="OSX68633.1"/>
    </source>
</evidence>
<dbReference type="CDD" id="cd00200">
    <property type="entry name" value="WD40"/>
    <property type="match status" value="1"/>
</dbReference>
<reference evidence="6 7" key="1">
    <citation type="submission" date="2017-03" db="EMBL/GenBank/DDBJ databases">
        <title>WGS assembly of Porphyra umbilicalis.</title>
        <authorList>
            <person name="Brawley S.H."/>
            <person name="Blouin N.A."/>
            <person name="Ficko-Blean E."/>
            <person name="Wheeler G.L."/>
            <person name="Lohr M."/>
            <person name="Goodson H.V."/>
            <person name="Jenkins J.W."/>
            <person name="Blaby-Haas C.E."/>
            <person name="Helliwell K.E."/>
            <person name="Chan C."/>
            <person name="Marriage T."/>
            <person name="Bhattacharya D."/>
            <person name="Klein A.S."/>
            <person name="Badis Y."/>
            <person name="Brodie J."/>
            <person name="Cao Y."/>
            <person name="Collen J."/>
            <person name="Dittami S.M."/>
            <person name="Gachon C.M."/>
            <person name="Green B.R."/>
            <person name="Karpowicz S."/>
            <person name="Kim J.W."/>
            <person name="Kudahl U."/>
            <person name="Lin S."/>
            <person name="Michel G."/>
            <person name="Mittag M."/>
            <person name="Olson B.J."/>
            <person name="Pangilinan J."/>
            <person name="Peng Y."/>
            <person name="Qiu H."/>
            <person name="Shu S."/>
            <person name="Singer J.T."/>
            <person name="Smith A.G."/>
            <person name="Sprecher B.N."/>
            <person name="Wagner V."/>
            <person name="Wang W."/>
            <person name="Wang Z.-Y."/>
            <person name="Yan J."/>
            <person name="Yarish C."/>
            <person name="Zoeuner-Riek S."/>
            <person name="Zhuang Y."/>
            <person name="Zou Y."/>
            <person name="Lindquist E.A."/>
            <person name="Grimwood J."/>
            <person name="Barry K."/>
            <person name="Rokhsar D.S."/>
            <person name="Schmutz J."/>
            <person name="Stiller J.W."/>
            <person name="Grossman A.R."/>
            <person name="Prochnik S.E."/>
        </authorList>
    </citation>
    <scope>NUCLEOTIDE SEQUENCE [LARGE SCALE GENOMIC DNA]</scope>
    <source>
        <strain evidence="6">4086291</strain>
    </source>
</reference>
<dbReference type="EMBL" id="KV920266">
    <property type="protein sequence ID" value="OSX68633.1"/>
    <property type="molecule type" value="Genomic_DNA"/>
</dbReference>
<dbReference type="SUPFAM" id="SSF50998">
    <property type="entry name" value="Quinoprotein alcohol dehydrogenase-like"/>
    <property type="match status" value="1"/>
</dbReference>
<dbReference type="InterPro" id="IPR020472">
    <property type="entry name" value="WD40_PAC1"/>
</dbReference>
<feature type="region of interest" description="Disordered" evidence="4">
    <location>
        <begin position="558"/>
        <end position="577"/>
    </location>
</feature>
<feature type="domain" description="Anaphase-promoting complex subunit 4-like WD40" evidence="5">
    <location>
        <begin position="345"/>
        <end position="387"/>
    </location>
</feature>
<dbReference type="PROSITE" id="PS50294">
    <property type="entry name" value="WD_REPEATS_REGION"/>
    <property type="match status" value="3"/>
</dbReference>
<feature type="region of interest" description="Disordered" evidence="4">
    <location>
        <begin position="471"/>
        <end position="495"/>
    </location>
</feature>
<dbReference type="Pfam" id="PF00400">
    <property type="entry name" value="WD40"/>
    <property type="match status" value="2"/>
</dbReference>
<dbReference type="InterPro" id="IPR024977">
    <property type="entry name" value="Apc4-like_WD40_dom"/>
</dbReference>
<dbReference type="PRINTS" id="PR00320">
    <property type="entry name" value="GPROTEINBRPT"/>
</dbReference>
<dbReference type="AlphaFoldDB" id="A0A1X6NJU8"/>
<dbReference type="Proteomes" id="UP000218209">
    <property type="component" value="Unassembled WGS sequence"/>
</dbReference>
<dbReference type="GO" id="GO:0000028">
    <property type="term" value="P:ribosomal small subunit assembly"/>
    <property type="evidence" value="ECO:0007669"/>
    <property type="project" value="TreeGrafter"/>
</dbReference>
<gene>
    <name evidence="6" type="ORF">BU14_2466s0001</name>
</gene>
<keyword evidence="7" id="KW-1185">Reference proteome</keyword>
<sequence length="593" mass="60258">MTPWVVPVTARLHSRHFVKQAGGRGVASAAVHAATGLLVVGQTNGVLALYELPRDMTPGGESVEADAALFAPAPRRGGGGDGGAAAAERERLRLPIAKVDADADASAAAGGDAPDGLRLLHALSVAAGPISAADVSPDGEWVALASAAAGQLLVWEWRSETHVLKRQSHLLPPVAAAYSPDGRLLASGSDDGRVKLWDAATGVAVATFYDAAAASPVTALHFSARDVLLASAADGAVRAYDVRRYRCFRTLVGPRPARQLGAVAADASGDIVAAGCRSSFEVLVWSLRTGKLLDVLDGHTGAVSAVAFRPGHGGVIASGSWDGTVRVVDVYARGSGAGAVDVLRHTKEVLALAYRPDGRELAVATRDGEVTVWDASAASIVGTIDGRRDVAGGRRRAARTVAPTTGFFRSIAYTADGRFLLGGGDSAFLVVYHAEAGSALRRVERLATTRNVDADGVVRVLNSGHLPAAGGGPLDLIDAPDEGDGDGTAAAAERDRLPGVTAGAAADARSRRTRTVAAEVVCVVASPVSAAFAAVTHEGVLTYSRGAADVAAIHDADGGDGGGDGGGGDHADALLFDPSDLREGVTASAVRRA</sequence>
<feature type="non-terminal residue" evidence="6">
    <location>
        <position position="593"/>
    </location>
</feature>
<dbReference type="InterPro" id="IPR019775">
    <property type="entry name" value="WD40_repeat_CS"/>
</dbReference>
<accession>A0A1X6NJU8</accession>
<dbReference type="GO" id="GO:0034388">
    <property type="term" value="C:Pwp2p-containing subcomplex of 90S preribosome"/>
    <property type="evidence" value="ECO:0007669"/>
    <property type="project" value="TreeGrafter"/>
</dbReference>
<dbReference type="InterPro" id="IPR027145">
    <property type="entry name" value="PWP2"/>
</dbReference>
<dbReference type="Gene3D" id="2.130.10.10">
    <property type="entry name" value="YVTN repeat-like/Quinoprotein amine dehydrogenase"/>
    <property type="match status" value="2"/>
</dbReference>
<name>A0A1X6NJU8_PORUM</name>
<dbReference type="PROSITE" id="PS00678">
    <property type="entry name" value="WD_REPEATS_1"/>
    <property type="match status" value="1"/>
</dbReference>
<dbReference type="GO" id="GO:0000462">
    <property type="term" value="P:maturation of SSU-rRNA from tricistronic rRNA transcript (SSU-rRNA, 5.8S rRNA, LSU-rRNA)"/>
    <property type="evidence" value="ECO:0007669"/>
    <property type="project" value="TreeGrafter"/>
</dbReference>
<dbReference type="InterPro" id="IPR011047">
    <property type="entry name" value="Quinoprotein_ADH-like_sf"/>
</dbReference>
<keyword evidence="2" id="KW-0677">Repeat</keyword>
<protein>
    <recommendedName>
        <fullName evidence="5">Anaphase-promoting complex subunit 4-like WD40 domain-containing protein</fullName>
    </recommendedName>
</protein>